<feature type="domain" description="EAL" evidence="3">
    <location>
        <begin position="478"/>
        <end position="734"/>
    </location>
</feature>
<name>A0A9X3MWF1_9ACTN</name>
<dbReference type="FunFam" id="3.30.70.270:FF:000001">
    <property type="entry name" value="Diguanylate cyclase domain protein"/>
    <property type="match status" value="1"/>
</dbReference>
<accession>A0A9X3MWF1</accession>
<dbReference type="EMBL" id="JAPDOD010000029">
    <property type="protein sequence ID" value="MDA0163939.1"/>
    <property type="molecule type" value="Genomic_DNA"/>
</dbReference>
<dbReference type="CDD" id="cd01948">
    <property type="entry name" value="EAL"/>
    <property type="match status" value="1"/>
</dbReference>
<dbReference type="Gene3D" id="3.30.70.270">
    <property type="match status" value="1"/>
</dbReference>
<keyword evidence="6" id="KW-1185">Reference proteome</keyword>
<dbReference type="PANTHER" id="PTHR44757:SF2">
    <property type="entry name" value="BIOFILM ARCHITECTURE MAINTENANCE PROTEIN MBAA"/>
    <property type="match status" value="1"/>
</dbReference>
<dbReference type="InterPro" id="IPR029787">
    <property type="entry name" value="Nucleotide_cyclase"/>
</dbReference>
<dbReference type="Pfam" id="PF13188">
    <property type="entry name" value="PAS_8"/>
    <property type="match status" value="1"/>
</dbReference>
<organism evidence="5 6">
    <name type="scientific">Solirubrobacter ginsenosidimutans</name>
    <dbReference type="NCBI Taxonomy" id="490573"/>
    <lineage>
        <taxon>Bacteria</taxon>
        <taxon>Bacillati</taxon>
        <taxon>Actinomycetota</taxon>
        <taxon>Thermoleophilia</taxon>
        <taxon>Solirubrobacterales</taxon>
        <taxon>Solirubrobacteraceae</taxon>
        <taxon>Solirubrobacter</taxon>
    </lineage>
</organism>
<evidence type="ECO:0000313" key="6">
    <source>
        <dbReference type="Proteomes" id="UP001149140"/>
    </source>
</evidence>
<evidence type="ECO:0000256" key="1">
    <source>
        <dbReference type="SAM" id="Phobius"/>
    </source>
</evidence>
<dbReference type="SUPFAM" id="SSF55073">
    <property type="entry name" value="Nucleotide cyclase"/>
    <property type="match status" value="1"/>
</dbReference>
<comment type="caution">
    <text evidence="5">The sequence shown here is derived from an EMBL/GenBank/DDBJ whole genome shotgun (WGS) entry which is preliminary data.</text>
</comment>
<dbReference type="PROSITE" id="PS50887">
    <property type="entry name" value="GGDEF"/>
    <property type="match status" value="1"/>
</dbReference>
<keyword evidence="1" id="KW-0812">Transmembrane</keyword>
<dbReference type="NCBIfam" id="TIGR00254">
    <property type="entry name" value="GGDEF"/>
    <property type="match status" value="1"/>
</dbReference>
<dbReference type="InterPro" id="IPR052155">
    <property type="entry name" value="Biofilm_reg_signaling"/>
</dbReference>
<feature type="transmembrane region" description="Helical" evidence="1">
    <location>
        <begin position="149"/>
        <end position="172"/>
    </location>
</feature>
<proteinExistence type="predicted"/>
<dbReference type="CDD" id="cd00130">
    <property type="entry name" value="PAS"/>
    <property type="match status" value="1"/>
</dbReference>
<dbReference type="SMART" id="SM00052">
    <property type="entry name" value="EAL"/>
    <property type="match status" value="1"/>
</dbReference>
<feature type="transmembrane region" description="Helical" evidence="1">
    <location>
        <begin position="79"/>
        <end position="98"/>
    </location>
</feature>
<dbReference type="PANTHER" id="PTHR44757">
    <property type="entry name" value="DIGUANYLATE CYCLASE DGCP"/>
    <property type="match status" value="1"/>
</dbReference>
<dbReference type="Gene3D" id="3.30.450.20">
    <property type="entry name" value="PAS domain"/>
    <property type="match status" value="1"/>
</dbReference>
<dbReference type="Proteomes" id="UP001149140">
    <property type="component" value="Unassembled WGS sequence"/>
</dbReference>
<feature type="domain" description="PAC" evidence="2">
    <location>
        <begin position="250"/>
        <end position="302"/>
    </location>
</feature>
<dbReference type="Gene3D" id="3.20.20.450">
    <property type="entry name" value="EAL domain"/>
    <property type="match status" value="1"/>
</dbReference>
<dbReference type="PROSITE" id="PS50883">
    <property type="entry name" value="EAL"/>
    <property type="match status" value="1"/>
</dbReference>
<dbReference type="SMART" id="SM00086">
    <property type="entry name" value="PAC"/>
    <property type="match status" value="1"/>
</dbReference>
<dbReference type="CDD" id="cd01949">
    <property type="entry name" value="GGDEF"/>
    <property type="match status" value="1"/>
</dbReference>
<dbReference type="SUPFAM" id="SSF141868">
    <property type="entry name" value="EAL domain-like"/>
    <property type="match status" value="1"/>
</dbReference>
<evidence type="ECO:0000259" key="3">
    <source>
        <dbReference type="PROSITE" id="PS50883"/>
    </source>
</evidence>
<dbReference type="AlphaFoldDB" id="A0A9X3MWF1"/>
<dbReference type="InterPro" id="IPR000700">
    <property type="entry name" value="PAS-assoc_C"/>
</dbReference>
<evidence type="ECO:0000313" key="5">
    <source>
        <dbReference type="EMBL" id="MDA0163939.1"/>
    </source>
</evidence>
<dbReference type="InterPro" id="IPR001633">
    <property type="entry name" value="EAL_dom"/>
</dbReference>
<dbReference type="InterPro" id="IPR035965">
    <property type="entry name" value="PAS-like_dom_sf"/>
</dbReference>
<dbReference type="SUPFAM" id="SSF55785">
    <property type="entry name" value="PYP-like sensor domain (PAS domain)"/>
    <property type="match status" value="1"/>
</dbReference>
<dbReference type="InterPro" id="IPR043128">
    <property type="entry name" value="Rev_trsase/Diguanyl_cyclase"/>
</dbReference>
<evidence type="ECO:0000259" key="4">
    <source>
        <dbReference type="PROSITE" id="PS50887"/>
    </source>
</evidence>
<dbReference type="PROSITE" id="PS50113">
    <property type="entry name" value="PAC"/>
    <property type="match status" value="1"/>
</dbReference>
<protein>
    <submittedName>
        <fullName evidence="5">Bifunctional diguanylate cyclase/phosphodiesterase</fullName>
    </submittedName>
</protein>
<dbReference type="InterPro" id="IPR001610">
    <property type="entry name" value="PAC"/>
</dbReference>
<dbReference type="Pfam" id="PF00563">
    <property type="entry name" value="EAL"/>
    <property type="match status" value="1"/>
</dbReference>
<sequence length="761" mass="82794">MSRISAWLPRGRALPPEVWAARHRGLLLVLAAHLVVLPAFAVSQGWSLAAAWAFDIGPAAFGLAALSPRLSRGWRSSMCAMALLSCSALVVVSAHGTIEAHFHYFVMVGALALYEEWWAYLLAIAFVVLQHGVISFWESGAVFDHQSGAAWRWAAIHGLFVAALAATNLVSWRANQNARAATANSDERFRRVFDAAPVAMALVAPDGTVLQANEELRERAGVGAVSFWDYAPVADRQALRESWPPESDGPEQEQRYVRADGSLGWFVWRHSLIRDVASNADHYISQGVDITARKQDAERLDHQAHHDPLTGLPNRALFDRTLAEALERRSESNTRLAVLFADIDDFKVINDSLGHRAGDELLVAAAERLTSAVRPGDTIARFGGDEFVILLERIMSLSDLRRIADRVAAEIKRPFELDGRQRFLSSSIGIAVADGGEGEVTAEELLRDADAAMYQAKEHGKAQLEFFDRGVRSRAVERLEMEAELRDALAGGELSLAYQPEVMLADTTKMFGVEALLRWQHPKLGAVSPARFVPIAEQSGLIVPIGEWVLEEACRQAAKWRAEGQVDFVMAVNLSPRQLSSPELAGVVERALRVNDLPASALCLEITESAIMEDPEAAHRILQGLKALGVRLAIDDFGVGYSSLSHLKYLLPVDVIKIDKSFVDGLLDSRDARAIITAIVQLAHALGVIAVGEGVESAEQAAALRDLGCHVAQGYHFSKPVPADYLCFSQSDSLSAASPALSPALVNPSPVSLKIVRNLSA</sequence>
<dbReference type="NCBIfam" id="TIGR00229">
    <property type="entry name" value="sensory_box"/>
    <property type="match status" value="1"/>
</dbReference>
<dbReference type="InterPro" id="IPR000160">
    <property type="entry name" value="GGDEF_dom"/>
</dbReference>
<feature type="transmembrane region" description="Helical" evidence="1">
    <location>
        <begin position="118"/>
        <end position="137"/>
    </location>
</feature>
<keyword evidence="1" id="KW-0472">Membrane</keyword>
<reference evidence="5" key="1">
    <citation type="submission" date="2022-10" db="EMBL/GenBank/DDBJ databases">
        <title>The WGS of Solirubrobacter ginsenosidimutans DSM 21036.</title>
        <authorList>
            <person name="Jiang Z."/>
        </authorList>
    </citation>
    <scope>NUCLEOTIDE SEQUENCE</scope>
    <source>
        <strain evidence="5">DSM 21036</strain>
    </source>
</reference>
<evidence type="ECO:0000259" key="2">
    <source>
        <dbReference type="PROSITE" id="PS50113"/>
    </source>
</evidence>
<dbReference type="Pfam" id="PF00990">
    <property type="entry name" value="GGDEF"/>
    <property type="match status" value="1"/>
</dbReference>
<dbReference type="InterPro" id="IPR035919">
    <property type="entry name" value="EAL_sf"/>
</dbReference>
<feature type="transmembrane region" description="Helical" evidence="1">
    <location>
        <begin position="51"/>
        <end position="67"/>
    </location>
</feature>
<dbReference type="SMART" id="SM00267">
    <property type="entry name" value="GGDEF"/>
    <property type="match status" value="1"/>
</dbReference>
<dbReference type="InterPro" id="IPR000014">
    <property type="entry name" value="PAS"/>
</dbReference>
<gene>
    <name evidence="5" type="ORF">OM076_26950</name>
</gene>
<feature type="domain" description="GGDEF" evidence="4">
    <location>
        <begin position="334"/>
        <end position="469"/>
    </location>
</feature>
<keyword evidence="1" id="KW-1133">Transmembrane helix</keyword>